<dbReference type="Proteomes" id="UP000613193">
    <property type="component" value="Unassembled WGS sequence"/>
</dbReference>
<gene>
    <name evidence="1" type="ORF">I5M19_06320</name>
</gene>
<organism evidence="1 2">
    <name type="scientific">Mucilaginibacter segetis</name>
    <dbReference type="NCBI Taxonomy" id="2793071"/>
    <lineage>
        <taxon>Bacteria</taxon>
        <taxon>Pseudomonadati</taxon>
        <taxon>Bacteroidota</taxon>
        <taxon>Sphingobacteriia</taxon>
        <taxon>Sphingobacteriales</taxon>
        <taxon>Sphingobacteriaceae</taxon>
        <taxon>Mucilaginibacter</taxon>
    </lineage>
</organism>
<dbReference type="EMBL" id="JAEHFW010000001">
    <property type="protein sequence ID" value="MBK0378913.1"/>
    <property type="molecule type" value="Genomic_DNA"/>
</dbReference>
<dbReference type="Pfam" id="PF20420">
    <property type="entry name" value="DUF6702"/>
    <property type="match status" value="1"/>
</dbReference>
<evidence type="ECO:0000313" key="2">
    <source>
        <dbReference type="Proteomes" id="UP000613193"/>
    </source>
</evidence>
<proteinExistence type="predicted"/>
<dbReference type="RefSeq" id="WP_200065359.1">
    <property type="nucleotide sequence ID" value="NZ_JAEHFW010000001.1"/>
</dbReference>
<dbReference type="InterPro" id="IPR046525">
    <property type="entry name" value="DUF6702"/>
</dbReference>
<keyword evidence="2" id="KW-1185">Reference proteome</keyword>
<protein>
    <submittedName>
        <fullName evidence="1">Uncharacterized protein</fullName>
    </submittedName>
</protein>
<sequence length="174" mass="19746">MTALFCKSILYCYILLGPFLGSKPEYDSFHPLHVSTADVSFNNQDGHLEVIFTIFTDDFESALEKQFHSKSDLSKPDMHAAMDVMVKNYLTDHFQLKADNTLLPLSYVGFEINREAVNVYIESGKIASPKKIEAYDSILHNLFNDQLNIVHMTVSGTRKSAKLDYPATRITQVF</sequence>
<comment type="caution">
    <text evidence="1">The sequence shown here is derived from an EMBL/GenBank/DDBJ whole genome shotgun (WGS) entry which is preliminary data.</text>
</comment>
<reference evidence="1" key="1">
    <citation type="submission" date="2020-12" db="EMBL/GenBank/DDBJ databases">
        <title>Bacterial novel species Mucilaginibacter sp. SD-g isolated from soil.</title>
        <authorList>
            <person name="Jung H.-Y."/>
        </authorList>
    </citation>
    <scope>NUCLEOTIDE SEQUENCE</scope>
    <source>
        <strain evidence="1">SD-g</strain>
    </source>
</reference>
<accession>A0A934PTV8</accession>
<name>A0A934PTV8_9SPHI</name>
<evidence type="ECO:0000313" key="1">
    <source>
        <dbReference type="EMBL" id="MBK0378913.1"/>
    </source>
</evidence>
<dbReference type="AlphaFoldDB" id="A0A934PTV8"/>